<organism evidence="3 4">
    <name type="scientific">Mytilus coruscus</name>
    <name type="common">Sea mussel</name>
    <dbReference type="NCBI Taxonomy" id="42192"/>
    <lineage>
        <taxon>Eukaryota</taxon>
        <taxon>Metazoa</taxon>
        <taxon>Spiralia</taxon>
        <taxon>Lophotrochozoa</taxon>
        <taxon>Mollusca</taxon>
        <taxon>Bivalvia</taxon>
        <taxon>Autobranchia</taxon>
        <taxon>Pteriomorphia</taxon>
        <taxon>Mytilida</taxon>
        <taxon>Mytiloidea</taxon>
        <taxon>Mytilidae</taxon>
        <taxon>Mytilinae</taxon>
        <taxon>Mytilus</taxon>
    </lineage>
</organism>
<gene>
    <name evidence="3" type="ORF">MCOR_26280</name>
</gene>
<accession>A0A6J8C7X9</accession>
<dbReference type="PANTHER" id="PTHR33050">
    <property type="entry name" value="REVERSE TRANSCRIPTASE DOMAIN-CONTAINING PROTEIN"/>
    <property type="match status" value="1"/>
</dbReference>
<protein>
    <recommendedName>
        <fullName evidence="2">Reverse transcriptase domain-containing protein</fullName>
    </recommendedName>
</protein>
<feature type="region of interest" description="Disordered" evidence="1">
    <location>
        <begin position="27"/>
        <end position="83"/>
    </location>
</feature>
<feature type="compositionally biased region" description="Polar residues" evidence="1">
    <location>
        <begin position="226"/>
        <end position="238"/>
    </location>
</feature>
<evidence type="ECO:0000313" key="3">
    <source>
        <dbReference type="EMBL" id="CAC5391264.1"/>
    </source>
</evidence>
<dbReference type="InterPro" id="IPR000477">
    <property type="entry name" value="RT_dom"/>
</dbReference>
<dbReference type="Proteomes" id="UP000507470">
    <property type="component" value="Unassembled WGS sequence"/>
</dbReference>
<feature type="region of interest" description="Disordered" evidence="1">
    <location>
        <begin position="215"/>
        <end position="238"/>
    </location>
</feature>
<dbReference type="SUPFAM" id="SSF56672">
    <property type="entry name" value="DNA/RNA polymerases"/>
    <property type="match status" value="1"/>
</dbReference>
<keyword evidence="4" id="KW-1185">Reference proteome</keyword>
<dbReference type="Gene3D" id="3.30.70.270">
    <property type="match status" value="1"/>
</dbReference>
<evidence type="ECO:0000313" key="4">
    <source>
        <dbReference type="Proteomes" id="UP000507470"/>
    </source>
</evidence>
<dbReference type="EMBL" id="CACVKT020004686">
    <property type="protein sequence ID" value="CAC5391264.1"/>
    <property type="molecule type" value="Genomic_DNA"/>
</dbReference>
<sequence>MDTADVIQLTQRAIVLAAGAHKQSAVCGRQTSSPNTSFREKTLVGKPVTEQTGEQLWSAPESAPEPDPEPNPEPTSEQPRVQETCKPIDRGKVMEFRSLPFGIAVAPIIFTKLIKVPMALLRRLGVRLIVYLDNILIMNQSNQKILSDLSTVLSILRGLGFMNNAKSPNRNLQKQKRVSGLYSELKVVDFVSPEGEGRENKEQFQINARTQESVSKRFSSVDRSVDSNQSSCPSRSTTLSQFTNIENKIPAFGGPL</sequence>
<proteinExistence type="predicted"/>
<dbReference type="AlphaFoldDB" id="A0A6J8C7X9"/>
<dbReference type="InterPro" id="IPR043502">
    <property type="entry name" value="DNA/RNA_pol_sf"/>
</dbReference>
<dbReference type="PANTHER" id="PTHR33050:SF7">
    <property type="entry name" value="RIBONUCLEASE H"/>
    <property type="match status" value="1"/>
</dbReference>
<evidence type="ECO:0000256" key="1">
    <source>
        <dbReference type="SAM" id="MobiDB-lite"/>
    </source>
</evidence>
<evidence type="ECO:0000259" key="2">
    <source>
        <dbReference type="Pfam" id="PF00078"/>
    </source>
</evidence>
<name>A0A6J8C7X9_MYTCO</name>
<feature type="domain" description="Reverse transcriptase" evidence="2">
    <location>
        <begin position="91"/>
        <end position="164"/>
    </location>
</feature>
<dbReference type="OrthoDB" id="6156052at2759"/>
<dbReference type="InterPro" id="IPR043128">
    <property type="entry name" value="Rev_trsase/Diguanyl_cyclase"/>
</dbReference>
<dbReference type="InterPro" id="IPR052055">
    <property type="entry name" value="Hepadnavirus_pol/RT"/>
</dbReference>
<reference evidence="3 4" key="1">
    <citation type="submission" date="2020-06" db="EMBL/GenBank/DDBJ databases">
        <authorList>
            <person name="Li R."/>
            <person name="Bekaert M."/>
        </authorList>
    </citation>
    <scope>NUCLEOTIDE SEQUENCE [LARGE SCALE GENOMIC DNA]</scope>
    <source>
        <strain evidence="4">wild</strain>
    </source>
</reference>
<dbReference type="Pfam" id="PF00078">
    <property type="entry name" value="RVT_1"/>
    <property type="match status" value="1"/>
</dbReference>